<keyword evidence="5" id="KW-1185">Reference proteome</keyword>
<evidence type="ECO:0000256" key="2">
    <source>
        <dbReference type="ARBA" id="ARBA00022723"/>
    </source>
</evidence>
<dbReference type="GO" id="GO:0004659">
    <property type="term" value="F:prenyltransferase activity"/>
    <property type="evidence" value="ECO:0007669"/>
    <property type="project" value="InterPro"/>
</dbReference>
<dbReference type="Pfam" id="PF19086">
    <property type="entry name" value="Terpene_syn_C_2"/>
    <property type="match status" value="1"/>
</dbReference>
<evidence type="ECO:0000313" key="4">
    <source>
        <dbReference type="EMBL" id="KAK7743724.1"/>
    </source>
</evidence>
<dbReference type="Proteomes" id="UP001320420">
    <property type="component" value="Unassembled WGS sequence"/>
</dbReference>
<dbReference type="PANTHER" id="PTHR12001">
    <property type="entry name" value="GERANYLGERANYL PYROPHOSPHATE SYNTHASE"/>
    <property type="match status" value="1"/>
</dbReference>
<dbReference type="InterPro" id="IPR033749">
    <property type="entry name" value="Polyprenyl_synt_CS"/>
</dbReference>
<gene>
    <name evidence="4" type="ORF">SLS62_010455</name>
</gene>
<name>A0AAN9U8S5_9PEZI</name>
<proteinExistence type="predicted"/>
<evidence type="ECO:0000256" key="1">
    <source>
        <dbReference type="ARBA" id="ARBA00022679"/>
    </source>
</evidence>
<keyword evidence="2" id="KW-0479">Metal-binding</keyword>
<evidence type="ECO:0000313" key="5">
    <source>
        <dbReference type="Proteomes" id="UP001320420"/>
    </source>
</evidence>
<keyword evidence="3" id="KW-0460">Magnesium</keyword>
<dbReference type="Gene3D" id="1.10.600.10">
    <property type="entry name" value="Farnesyl Diphosphate Synthase"/>
    <property type="match status" value="2"/>
</dbReference>
<dbReference type="PROSITE" id="PS00723">
    <property type="entry name" value="POLYPRENYL_SYNTHASE_1"/>
    <property type="match status" value="1"/>
</dbReference>
<evidence type="ECO:0000256" key="3">
    <source>
        <dbReference type="ARBA" id="ARBA00022842"/>
    </source>
</evidence>
<dbReference type="GO" id="GO:0043386">
    <property type="term" value="P:mycotoxin biosynthetic process"/>
    <property type="evidence" value="ECO:0007669"/>
    <property type="project" value="UniProtKB-ARBA"/>
</dbReference>
<dbReference type="GO" id="GO:0008299">
    <property type="term" value="P:isoprenoid biosynthetic process"/>
    <property type="evidence" value="ECO:0007669"/>
    <property type="project" value="InterPro"/>
</dbReference>
<protein>
    <submittedName>
        <fullName evidence="4">Uncharacterized protein</fullName>
    </submittedName>
</protein>
<dbReference type="PANTHER" id="PTHR12001:SF72">
    <property type="entry name" value="THIJ_PFPI FAMILY PROTEIN (AFU_ORTHOLOGUE AFUA_3G01210)-RELATED"/>
    <property type="match status" value="1"/>
</dbReference>
<dbReference type="InterPro" id="IPR008949">
    <property type="entry name" value="Isoprenoid_synthase_dom_sf"/>
</dbReference>
<dbReference type="GO" id="GO:0046165">
    <property type="term" value="P:alcohol biosynthetic process"/>
    <property type="evidence" value="ECO:0007669"/>
    <property type="project" value="UniProtKB-ARBA"/>
</dbReference>
<comment type="caution">
    <text evidence="4">The sequence shown here is derived from an EMBL/GenBank/DDBJ whole genome shotgun (WGS) entry which is preliminary data.</text>
</comment>
<dbReference type="InterPro" id="IPR000092">
    <property type="entry name" value="Polyprenyl_synt"/>
</dbReference>
<sequence>MEYQYSTILQLPEYETDGLCDGLPVRKHVAEDLEEVGAFKAQEDWRDLVAPISKYRGGLGPKHSFMAVSLPECLPDRFEIVSYANEFAFLHDDVTDILSQQEGDIANDEVLDAFREGARDGKIDALKSGKRQMQAKILNTMISIDRPRALAAMRAWATFMEQGAGRRHHHRFQTLDEYLPYRTKDVGHMFWHALVTFGCAITIPEEEMDMCAKLVLPAVVAASLTNDLFSYEKEYEAARAAGLPDVVNALWVIMGEHNISLQEATAMARLRIKDEVAKYAHTVKETMPRNDISRDTKRYIELMQYSVSGNVIWSLQCPRYHKNIWYNERQILREKDGVAQHPTTYQWSDKKKRTRLDPEHTSIPSKKVRMGVYLDSSEEATVQSVSPTVPVDSQLQLFEDNGWDVLSLARGTALPRWGEEFVLEPYHYVSSLPSKGVRDMVIDGIQLWLGVSPQSTAIIRSVIRMIHNSSIMLDDLQDGSQLRRGNPSAHVIFGDAQTINSATFQHVQAIAELRRLSNPLCLDIFIDEMRSLFVGQGLDLHWTSNMQCPSVAEYLRMVDGSKSPISFLRRYADSSETGGLFRLLVRLMAAESAHGEQADIDRLCRLLGRYFQIRDDYQNLYTEKKGFCEDLDEGKFSLPLIHALTHAGKALQLKCLIHQRRQKGQCTNEQKHFILTQMREAGSLAYVLQMLQALHTELDAEVGRLECVFGRVNHEMRLMMALIKV</sequence>
<dbReference type="EMBL" id="JAKJXP020000130">
    <property type="protein sequence ID" value="KAK7743724.1"/>
    <property type="molecule type" value="Genomic_DNA"/>
</dbReference>
<organism evidence="4 5">
    <name type="scientific">Diatrype stigma</name>
    <dbReference type="NCBI Taxonomy" id="117547"/>
    <lineage>
        <taxon>Eukaryota</taxon>
        <taxon>Fungi</taxon>
        <taxon>Dikarya</taxon>
        <taxon>Ascomycota</taxon>
        <taxon>Pezizomycotina</taxon>
        <taxon>Sordariomycetes</taxon>
        <taxon>Xylariomycetidae</taxon>
        <taxon>Xylariales</taxon>
        <taxon>Diatrypaceae</taxon>
        <taxon>Diatrype</taxon>
    </lineage>
</organism>
<dbReference type="SUPFAM" id="SSF48576">
    <property type="entry name" value="Terpenoid synthases"/>
    <property type="match status" value="2"/>
</dbReference>
<reference evidence="4 5" key="1">
    <citation type="submission" date="2024-02" db="EMBL/GenBank/DDBJ databases">
        <title>De novo assembly and annotation of 12 fungi associated with fruit tree decline syndrome in Ontario, Canada.</title>
        <authorList>
            <person name="Sulman M."/>
            <person name="Ellouze W."/>
            <person name="Ilyukhin E."/>
        </authorList>
    </citation>
    <scope>NUCLEOTIDE SEQUENCE [LARGE SCALE GENOMIC DNA]</scope>
    <source>
        <strain evidence="4 5">M11/M66-122</strain>
    </source>
</reference>
<dbReference type="GO" id="GO:0046872">
    <property type="term" value="F:metal ion binding"/>
    <property type="evidence" value="ECO:0007669"/>
    <property type="project" value="UniProtKB-KW"/>
</dbReference>
<dbReference type="PROSITE" id="PS00444">
    <property type="entry name" value="POLYPRENYL_SYNTHASE_2"/>
    <property type="match status" value="1"/>
</dbReference>
<dbReference type="Pfam" id="PF00348">
    <property type="entry name" value="polyprenyl_synt"/>
    <property type="match status" value="1"/>
</dbReference>
<keyword evidence="1" id="KW-0808">Transferase</keyword>
<dbReference type="AlphaFoldDB" id="A0AAN9U8S5"/>
<accession>A0AAN9U8S5</accession>